<dbReference type="STRING" id="1796616.A4V09_13330"/>
<dbReference type="GO" id="GO:0030435">
    <property type="term" value="P:sporulation resulting in formation of a cellular spore"/>
    <property type="evidence" value="ECO:0007669"/>
    <property type="project" value="InterPro"/>
</dbReference>
<dbReference type="RefSeq" id="WP_065542823.1">
    <property type="nucleotide sequence ID" value="NZ_CP015405.2"/>
</dbReference>
<dbReference type="Pfam" id="PF07873">
    <property type="entry name" value="YabP"/>
    <property type="match status" value="1"/>
</dbReference>
<dbReference type="OrthoDB" id="9795125at2"/>
<keyword evidence="2" id="KW-1185">Reference proteome</keyword>
<organism evidence="1 2">
    <name type="scientific">Blautia pseudococcoides</name>
    <dbReference type="NCBI Taxonomy" id="1796616"/>
    <lineage>
        <taxon>Bacteria</taxon>
        <taxon>Bacillati</taxon>
        <taxon>Bacillota</taxon>
        <taxon>Clostridia</taxon>
        <taxon>Lachnospirales</taxon>
        <taxon>Lachnospiraceae</taxon>
        <taxon>Blautia</taxon>
    </lineage>
</organism>
<dbReference type="PIRSF" id="PIRSF011576">
    <property type="entry name" value="YabP"/>
    <property type="match status" value="1"/>
</dbReference>
<dbReference type="NCBIfam" id="TIGR02892">
    <property type="entry name" value="spore_yabP"/>
    <property type="match status" value="1"/>
</dbReference>
<dbReference type="EMBL" id="CP015405">
    <property type="protein sequence ID" value="ANU76661.1"/>
    <property type="molecule type" value="Genomic_DNA"/>
</dbReference>
<dbReference type="AlphaFoldDB" id="A0A1C7IAJ9"/>
<dbReference type="Proteomes" id="UP000092574">
    <property type="component" value="Chromosome"/>
</dbReference>
<reference evidence="1" key="1">
    <citation type="submission" date="2017-04" db="EMBL/GenBank/DDBJ databases">
        <title>Complete Genome Sequences of Twelve Strains of a Stable Defined Moderately Diverse Mouse Microbiota 2 (sDMDMm2).</title>
        <authorList>
            <person name="Uchimura Y."/>
            <person name="Wyss M."/>
            <person name="Brugiroux S."/>
            <person name="Limenitakis J.P."/>
            <person name="Stecher B."/>
            <person name="McCoy K.D."/>
            <person name="Macpherson A.J."/>
        </authorList>
    </citation>
    <scope>NUCLEOTIDE SEQUENCE</scope>
    <source>
        <strain evidence="1">YL58</strain>
    </source>
</reference>
<evidence type="ECO:0000313" key="1">
    <source>
        <dbReference type="EMBL" id="ANU76661.1"/>
    </source>
</evidence>
<dbReference type="InterPro" id="IPR022476">
    <property type="entry name" value="Spore_YabP/YqfC"/>
</dbReference>
<dbReference type="Gene3D" id="2.60.40.2000">
    <property type="match status" value="1"/>
</dbReference>
<dbReference type="KEGG" id="byl:A4V09_13330"/>
<protein>
    <submittedName>
        <fullName evidence="1">Sporulation protein YabP</fullName>
    </submittedName>
</protein>
<gene>
    <name evidence="1" type="ORF">A4V09_13330</name>
</gene>
<evidence type="ECO:0000313" key="2">
    <source>
        <dbReference type="Proteomes" id="UP000092574"/>
    </source>
</evidence>
<dbReference type="InterPro" id="IPR012504">
    <property type="entry name" value="Spore_YabP"/>
</dbReference>
<accession>A0A1C7IAJ9</accession>
<name>A0A1C7IAJ9_9FIRM</name>
<proteinExistence type="predicted"/>
<sequence>MEEKQLKTAHKLQMTDRESGSITGVKDVVAFDDGEISLITSAGMLTIKGSELHVTRLDLDKQEVDIAGQVDSLVYSQGTVLKSKGGDGMLKRLFK</sequence>
<dbReference type="InterPro" id="IPR038705">
    <property type="entry name" value="YabP_sf"/>
</dbReference>